<comment type="pathway">
    <text evidence="9">Carbohydrate metabolism; D-ribose degradation; D-ribose 5-phosphate from beta-D-ribopyranose: step 2/2.</text>
</comment>
<dbReference type="PANTHER" id="PTHR10584">
    <property type="entry name" value="SUGAR KINASE"/>
    <property type="match status" value="1"/>
</dbReference>
<protein>
    <recommendedName>
        <fullName evidence="9">Ribokinase</fullName>
        <shortName evidence="9">RK</shortName>
        <ecNumber evidence="9">2.7.1.15</ecNumber>
    </recommendedName>
</protein>
<comment type="cofactor">
    <cofactor evidence="9">
        <name>Mg(2+)</name>
        <dbReference type="ChEBI" id="CHEBI:18420"/>
    </cofactor>
    <text evidence="9">Requires a divalent cation, most likely magnesium in vivo, as an electrophilic catalyst to aid phosphoryl group transfer. It is the chelate of the metal and the nucleotide that is the actual substrate.</text>
</comment>
<name>A0A177AJC4_9PEZI</name>
<feature type="binding site" evidence="9">
    <location>
        <position position="319"/>
    </location>
    <ligand>
        <name>K(+)</name>
        <dbReference type="ChEBI" id="CHEBI:29103"/>
    </ligand>
</feature>
<feature type="binding site" evidence="9">
    <location>
        <position position="272"/>
    </location>
    <ligand>
        <name>K(+)</name>
        <dbReference type="ChEBI" id="CHEBI:29103"/>
    </ligand>
</feature>
<dbReference type="GO" id="GO:0004747">
    <property type="term" value="F:ribokinase activity"/>
    <property type="evidence" value="ECO:0007669"/>
    <property type="project" value="UniProtKB-UniRule"/>
</dbReference>
<feature type="compositionally biased region" description="Polar residues" evidence="10">
    <location>
        <begin position="55"/>
        <end position="66"/>
    </location>
</feature>
<dbReference type="GeneID" id="36284860"/>
<keyword evidence="1 9" id="KW-0808">Transferase</keyword>
<comment type="caution">
    <text evidence="9">Lacks conserved residue(s) required for the propagation of feature annotation.</text>
</comment>
<dbReference type="Gene3D" id="3.40.1190.20">
    <property type="match status" value="1"/>
</dbReference>
<feature type="binding site" evidence="9">
    <location>
        <position position="278"/>
    </location>
    <ligand>
        <name>substrate</name>
    </ligand>
</feature>
<comment type="activity regulation">
    <text evidence="9">Activated by a monovalent cation that binds near, but not in, the active site. The most likely occupant of the site in vivo is potassium. Ion binding induces a conformational change that may alter substrate affinity.</text>
</comment>
<evidence type="ECO:0000256" key="10">
    <source>
        <dbReference type="SAM" id="MobiDB-lite"/>
    </source>
</evidence>
<feature type="domain" description="Carbohydrate kinase PfkB" evidence="11">
    <location>
        <begin position="7"/>
        <end position="325"/>
    </location>
</feature>
<evidence type="ECO:0000256" key="7">
    <source>
        <dbReference type="ARBA" id="ARBA00022958"/>
    </source>
</evidence>
<keyword evidence="6 9" id="KW-0460">Magnesium</keyword>
<evidence type="ECO:0000256" key="2">
    <source>
        <dbReference type="ARBA" id="ARBA00022723"/>
    </source>
</evidence>
<accession>A0A177AJC4</accession>
<gene>
    <name evidence="12" type="ORF">VC83_01772</name>
</gene>
<comment type="function">
    <text evidence="9">Catalyzes the phosphorylation of ribose at O-5 in a reaction requiring ATP and magnesium. The resulting D-ribose-5-phosphate can then be used either for sythesis of nucleotides, histidine, and tryptophan, or as a component of the pentose phosphate pathway.</text>
</comment>
<dbReference type="EC" id="2.7.1.15" evidence="9"/>
<keyword evidence="3 9" id="KW-0547">Nucleotide-binding</keyword>
<dbReference type="InterPro" id="IPR011877">
    <property type="entry name" value="Ribokinase"/>
</dbReference>
<feature type="binding site" evidence="9">
    <location>
        <position position="317"/>
    </location>
    <ligand>
        <name>K(+)</name>
        <dbReference type="ChEBI" id="CHEBI:29103"/>
    </ligand>
</feature>
<dbReference type="GO" id="GO:0005737">
    <property type="term" value="C:cytoplasm"/>
    <property type="evidence" value="ECO:0007669"/>
    <property type="project" value="UniProtKB-SubCell"/>
</dbReference>
<dbReference type="eggNOG" id="KOG2855">
    <property type="taxonomic scope" value="Eukaryota"/>
</dbReference>
<dbReference type="EMBL" id="KV441388">
    <property type="protein sequence ID" value="OAF62177.1"/>
    <property type="molecule type" value="Genomic_DNA"/>
</dbReference>
<organism evidence="12">
    <name type="scientific">Pseudogymnoascus destructans</name>
    <dbReference type="NCBI Taxonomy" id="655981"/>
    <lineage>
        <taxon>Eukaryota</taxon>
        <taxon>Fungi</taxon>
        <taxon>Dikarya</taxon>
        <taxon>Ascomycota</taxon>
        <taxon>Pezizomycotina</taxon>
        <taxon>Leotiomycetes</taxon>
        <taxon>Thelebolales</taxon>
        <taxon>Thelebolaceae</taxon>
        <taxon>Pseudogymnoascus</taxon>
    </lineage>
</organism>
<dbReference type="UniPathway" id="UPA00916">
    <property type="reaction ID" value="UER00889"/>
</dbReference>
<feature type="binding site" evidence="9">
    <location>
        <begin position="42"/>
        <end position="46"/>
    </location>
    <ligand>
        <name>substrate</name>
    </ligand>
</feature>
<dbReference type="GO" id="GO:0046872">
    <property type="term" value="F:metal ion binding"/>
    <property type="evidence" value="ECO:0007669"/>
    <property type="project" value="UniProtKB-KW"/>
</dbReference>
<evidence type="ECO:0000256" key="6">
    <source>
        <dbReference type="ARBA" id="ARBA00022842"/>
    </source>
</evidence>
<evidence type="ECO:0000259" key="11">
    <source>
        <dbReference type="Pfam" id="PF00294"/>
    </source>
</evidence>
<feature type="binding site" evidence="9">
    <location>
        <begin position="245"/>
        <end position="250"/>
    </location>
    <ligand>
        <name>ATP</name>
        <dbReference type="ChEBI" id="CHEBI:30616"/>
    </ligand>
</feature>
<dbReference type="RefSeq" id="XP_024327450.1">
    <property type="nucleotide sequence ID" value="XM_024465446.1"/>
</dbReference>
<feature type="binding site" evidence="9">
    <location>
        <position position="205"/>
    </location>
    <ligand>
        <name>ATP</name>
        <dbReference type="ChEBI" id="CHEBI:30616"/>
    </ligand>
</feature>
<feature type="region of interest" description="Disordered" evidence="10">
    <location>
        <begin position="29"/>
        <end position="66"/>
    </location>
</feature>
<evidence type="ECO:0000256" key="4">
    <source>
        <dbReference type="ARBA" id="ARBA00022777"/>
    </source>
</evidence>
<keyword evidence="7 9" id="KW-0630">Potassium</keyword>
<reference evidence="12" key="1">
    <citation type="submission" date="2016-03" db="EMBL/GenBank/DDBJ databases">
        <title>Updated assembly of Pseudogymnoascus destructans, the fungus causing white-nose syndrome of bats.</title>
        <authorList>
            <person name="Palmer J.M."/>
            <person name="Drees K.P."/>
            <person name="Foster J.T."/>
            <person name="Lindner D.L."/>
        </authorList>
    </citation>
    <scope>NUCLEOTIDE SEQUENCE [LARGE SCALE GENOMIC DNA]</scope>
    <source>
        <strain evidence="12">20631-21</strain>
    </source>
</reference>
<dbReference type="GO" id="GO:0005634">
    <property type="term" value="C:nucleus"/>
    <property type="evidence" value="ECO:0007669"/>
    <property type="project" value="UniProtKB-SubCell"/>
</dbReference>
<keyword evidence="4 9" id="KW-0418">Kinase</keyword>
<dbReference type="GO" id="GO:0005524">
    <property type="term" value="F:ATP binding"/>
    <property type="evidence" value="ECO:0007669"/>
    <property type="project" value="UniProtKB-UniRule"/>
</dbReference>
<dbReference type="InterPro" id="IPR029056">
    <property type="entry name" value="Ribokinase-like"/>
</dbReference>
<evidence type="ECO:0000256" key="1">
    <source>
        <dbReference type="ARBA" id="ARBA00022679"/>
    </source>
</evidence>
<dbReference type="InterPro" id="IPR002139">
    <property type="entry name" value="Ribo/fructo_kinase"/>
</dbReference>
<dbReference type="PANTHER" id="PTHR10584:SF166">
    <property type="entry name" value="RIBOKINASE"/>
    <property type="match status" value="1"/>
</dbReference>
<comment type="catalytic activity">
    <reaction evidence="9">
        <text>D-ribose + ATP = D-ribose 5-phosphate + ADP + H(+)</text>
        <dbReference type="Rhea" id="RHEA:13697"/>
        <dbReference type="ChEBI" id="CHEBI:15378"/>
        <dbReference type="ChEBI" id="CHEBI:30616"/>
        <dbReference type="ChEBI" id="CHEBI:47013"/>
        <dbReference type="ChEBI" id="CHEBI:78346"/>
        <dbReference type="ChEBI" id="CHEBI:456216"/>
        <dbReference type="EC" id="2.7.1.15"/>
    </reaction>
</comment>
<keyword evidence="9" id="KW-0963">Cytoplasm</keyword>
<evidence type="ECO:0000256" key="8">
    <source>
        <dbReference type="ARBA" id="ARBA00023277"/>
    </source>
</evidence>
<feature type="binding site" evidence="9">
    <location>
        <position position="314"/>
    </location>
    <ligand>
        <name>K(+)</name>
        <dbReference type="ChEBI" id="CHEBI:29103"/>
    </ligand>
</feature>
<dbReference type="HAMAP" id="MF_01987">
    <property type="entry name" value="Ribokinase"/>
    <property type="match status" value="1"/>
</dbReference>
<proteinExistence type="inferred from homology"/>
<feature type="binding site" evidence="9">
    <location>
        <position position="161"/>
    </location>
    <ligand>
        <name>substrate</name>
    </ligand>
</feature>
<comment type="subcellular location">
    <subcellularLocation>
        <location evidence="9">Cytoplasm</location>
    </subcellularLocation>
    <subcellularLocation>
        <location evidence="9">Nucleus</location>
    </subcellularLocation>
</comment>
<dbReference type="SUPFAM" id="SSF53613">
    <property type="entry name" value="Ribokinase-like"/>
    <property type="match status" value="1"/>
</dbReference>
<keyword evidence="2 9" id="KW-0479">Metal-binding</keyword>
<feature type="binding site" evidence="9">
    <location>
        <begin position="14"/>
        <end position="16"/>
    </location>
    <ligand>
        <name>substrate</name>
    </ligand>
</feature>
<dbReference type="AlphaFoldDB" id="A0A177AJC4"/>
<evidence type="ECO:0000256" key="9">
    <source>
        <dbReference type="HAMAP-Rule" id="MF_03215"/>
    </source>
</evidence>
<evidence type="ECO:0000313" key="12">
    <source>
        <dbReference type="EMBL" id="OAF62177.1"/>
    </source>
</evidence>
<dbReference type="GO" id="GO:0019303">
    <property type="term" value="P:D-ribose catabolic process"/>
    <property type="evidence" value="ECO:0007669"/>
    <property type="project" value="UniProtKB-UniRule"/>
</dbReference>
<dbReference type="Proteomes" id="UP000077154">
    <property type="component" value="Unassembled WGS sequence"/>
</dbReference>
<dbReference type="InterPro" id="IPR011611">
    <property type="entry name" value="PfkB_dom"/>
</dbReference>
<feature type="binding site" evidence="9">
    <location>
        <begin position="277"/>
        <end position="278"/>
    </location>
    <ligand>
        <name>ATP</name>
        <dbReference type="ChEBI" id="CHEBI:30616"/>
    </ligand>
</feature>
<evidence type="ECO:0000256" key="3">
    <source>
        <dbReference type="ARBA" id="ARBA00022741"/>
    </source>
</evidence>
<dbReference type="Pfam" id="PF00294">
    <property type="entry name" value="PfkB"/>
    <property type="match status" value="1"/>
</dbReference>
<dbReference type="CDD" id="cd01174">
    <property type="entry name" value="ribokinase"/>
    <property type="match status" value="1"/>
</dbReference>
<comment type="subunit">
    <text evidence="9">Homodimer.</text>
</comment>
<comment type="similarity">
    <text evidence="9">Belongs to the carbohydrate kinase PfkB family. Ribokinase subfamily.</text>
</comment>
<evidence type="ECO:0000256" key="5">
    <source>
        <dbReference type="ARBA" id="ARBA00022840"/>
    </source>
</evidence>
<feature type="compositionally biased region" description="Gly residues" evidence="10">
    <location>
        <begin position="38"/>
        <end position="47"/>
    </location>
</feature>
<keyword evidence="8 9" id="KW-0119">Carbohydrate metabolism</keyword>
<dbReference type="OrthoDB" id="415590at2759"/>
<dbReference type="PRINTS" id="PR00990">
    <property type="entry name" value="RIBOKINASE"/>
</dbReference>
<sequence length="333" mass="34900">MAPQRVITVIGSINADLVTVTDRVPQGGETLTSKSFGTGAGGKGANQGIGAARTSRYNPKNSSSAAGLQSDVDVRFIGAVGADPFGPSIIAGMKADGLDVTRIKVVEGQSTGVAVILVEEATGENRILFNPGANYTLRPEQFTNIKEFGSPKPDLVILQLEIPLDTVLTIIELCKAADVAVLLNPAPAVPLPNAVFVGLEHLVVNETEAAIISGRSVESVNAEGFDWGVVTDDFLNKGVKNVVVTLGGKGSYSSSEIGKGSLLRANKVKVVDTTCAGDTFVGAYGSLYVRALESEGSWDLKEAVRKSSKASELTVQRQGAQEAIPWSDEINWD</sequence>
<keyword evidence="5 9" id="KW-0067">ATP-binding</keyword>
<feature type="binding site" evidence="9">
    <location>
        <position position="274"/>
    </location>
    <ligand>
        <name>K(+)</name>
        <dbReference type="ChEBI" id="CHEBI:29103"/>
    </ligand>
</feature>
<keyword evidence="9" id="KW-0539">Nucleus</keyword>
<dbReference type="VEuPathDB" id="FungiDB:GMDG_03549"/>
<feature type="active site" description="Proton acceptor" evidence="9">
    <location>
        <position position="278"/>
    </location>
</feature>